<dbReference type="CDD" id="cd12148">
    <property type="entry name" value="fungal_TF_MHR"/>
    <property type="match status" value="1"/>
</dbReference>
<reference evidence="6" key="1">
    <citation type="journal article" date="2021" name="Nat. Commun.">
        <title>Genetic determinants of endophytism in the Arabidopsis root mycobiome.</title>
        <authorList>
            <person name="Mesny F."/>
            <person name="Miyauchi S."/>
            <person name="Thiergart T."/>
            <person name="Pickel B."/>
            <person name="Atanasova L."/>
            <person name="Karlsson M."/>
            <person name="Huettel B."/>
            <person name="Barry K.W."/>
            <person name="Haridas S."/>
            <person name="Chen C."/>
            <person name="Bauer D."/>
            <person name="Andreopoulos W."/>
            <person name="Pangilinan J."/>
            <person name="LaButti K."/>
            <person name="Riley R."/>
            <person name="Lipzen A."/>
            <person name="Clum A."/>
            <person name="Drula E."/>
            <person name="Henrissat B."/>
            <person name="Kohler A."/>
            <person name="Grigoriev I.V."/>
            <person name="Martin F.M."/>
            <person name="Hacquard S."/>
        </authorList>
    </citation>
    <scope>NUCLEOTIDE SEQUENCE</scope>
    <source>
        <strain evidence="6">MPI-SDFR-AT-0068</strain>
    </source>
</reference>
<organism evidence="6 7">
    <name type="scientific">Fusarium tricinctum</name>
    <dbReference type="NCBI Taxonomy" id="61284"/>
    <lineage>
        <taxon>Eukaryota</taxon>
        <taxon>Fungi</taxon>
        <taxon>Dikarya</taxon>
        <taxon>Ascomycota</taxon>
        <taxon>Pezizomycotina</taxon>
        <taxon>Sordariomycetes</taxon>
        <taxon>Hypocreomycetidae</taxon>
        <taxon>Hypocreales</taxon>
        <taxon>Nectriaceae</taxon>
        <taxon>Fusarium</taxon>
        <taxon>Fusarium tricinctum species complex</taxon>
    </lineage>
</organism>
<keyword evidence="7" id="KW-1185">Reference proteome</keyword>
<dbReference type="GO" id="GO:0005634">
    <property type="term" value="C:nucleus"/>
    <property type="evidence" value="ECO:0007669"/>
    <property type="project" value="TreeGrafter"/>
</dbReference>
<dbReference type="InterPro" id="IPR051127">
    <property type="entry name" value="Fungal_SecMet_Regulators"/>
</dbReference>
<comment type="caution">
    <text evidence="6">The sequence shown here is derived from an EMBL/GenBank/DDBJ whole genome shotgun (WGS) entry which is preliminary data.</text>
</comment>
<evidence type="ECO:0000313" key="7">
    <source>
        <dbReference type="Proteomes" id="UP000813427"/>
    </source>
</evidence>
<dbReference type="SMART" id="SM00066">
    <property type="entry name" value="GAL4"/>
    <property type="match status" value="1"/>
</dbReference>
<dbReference type="GO" id="GO:0000978">
    <property type="term" value="F:RNA polymerase II cis-regulatory region sequence-specific DNA binding"/>
    <property type="evidence" value="ECO:0007669"/>
    <property type="project" value="TreeGrafter"/>
</dbReference>
<dbReference type="PANTHER" id="PTHR47424">
    <property type="entry name" value="REGULATORY PROTEIN GAL4"/>
    <property type="match status" value="1"/>
</dbReference>
<dbReference type="GO" id="GO:0006351">
    <property type="term" value="P:DNA-templated transcription"/>
    <property type="evidence" value="ECO:0007669"/>
    <property type="project" value="InterPro"/>
</dbReference>
<dbReference type="InterPro" id="IPR036864">
    <property type="entry name" value="Zn2-C6_fun-type_DNA-bd_sf"/>
</dbReference>
<protein>
    <submittedName>
        <fullName evidence="6">Fungal-specific transcription factor domain-containing protein</fullName>
    </submittedName>
</protein>
<dbReference type="PROSITE" id="PS00463">
    <property type="entry name" value="ZN2_CY6_FUNGAL_1"/>
    <property type="match status" value="1"/>
</dbReference>
<dbReference type="Proteomes" id="UP000813427">
    <property type="component" value="Unassembled WGS sequence"/>
</dbReference>
<dbReference type="Pfam" id="PF04082">
    <property type="entry name" value="Fungal_trans"/>
    <property type="match status" value="1"/>
</dbReference>
<keyword evidence="4" id="KW-0539">Nucleus</keyword>
<dbReference type="CDD" id="cd00067">
    <property type="entry name" value="GAL4"/>
    <property type="match status" value="1"/>
</dbReference>
<keyword evidence="2" id="KW-0805">Transcription regulation</keyword>
<dbReference type="GO" id="GO:0008270">
    <property type="term" value="F:zinc ion binding"/>
    <property type="evidence" value="ECO:0007669"/>
    <property type="project" value="InterPro"/>
</dbReference>
<dbReference type="SMART" id="SM00906">
    <property type="entry name" value="Fungal_trans"/>
    <property type="match status" value="1"/>
</dbReference>
<dbReference type="Gene3D" id="4.10.240.10">
    <property type="entry name" value="Zn(2)-C6 fungal-type DNA-binding domain"/>
    <property type="match status" value="1"/>
</dbReference>
<evidence type="ECO:0000256" key="3">
    <source>
        <dbReference type="ARBA" id="ARBA00023163"/>
    </source>
</evidence>
<evidence type="ECO:0000313" key="6">
    <source>
        <dbReference type="EMBL" id="KAH7246593.1"/>
    </source>
</evidence>
<sequence length="644" mass="73068">MDLPETNNYQGANAQKKQPRATSSCAECRRRRVKCEGQTTPCRQCVYYLVPHLCHYPARKRRQNVTLKSHVELAEAYSRAQKVIDTLFPSSSLEELSSMTRQQLLIRLQSYTIPERTMDDISHDSLQVLEPHVEQNFTWDEVSETSSETSRVADDVNGQAFSRQSLNASYLGLSSVPTILRVIVHLRPNVQRRIPEGPQAWRSPSMYSGSPDETSVMQADETSLIDAYFDQIHPIIPMIDEAEFRCRYFTADLAQDETGSWLALLNMVLAMGSMASGSIHLTSHNIFYKRALSYINISSFGSGHVHMVQALALYSGMLLHFFNRPNTATAVMGATIQMAVAMGLHRVQATQAKLDIPAYSTAGTTNTRIRTWWCLLCLDTWASSTLGRPSPGYWNPATVSTTTPSALEAADYATISLACSEQFCRIAARIQERLIQLPLINLDEVKEFDRDLLTWKHSWDDFITNREQGCANTARAILGWRLITTRLTLYRPLLLVTAIRRKAWHELNTNERINLRNCLEIAVDGIDMMCREWSPDQVICWNIAWNLFQTTLVLILCMMSDRNEAEERGCSEYIVRAINLFGRMEPLDPGCTRSRKLLQLLFDNARELESDTLACKEGDWTPSALELLDFDLLGEDIDWFFSGS</sequence>
<accession>A0A8K0WDL8</accession>
<dbReference type="AlphaFoldDB" id="A0A8K0WDL8"/>
<dbReference type="SUPFAM" id="SSF57701">
    <property type="entry name" value="Zn2/Cys6 DNA-binding domain"/>
    <property type="match status" value="1"/>
</dbReference>
<evidence type="ECO:0000256" key="1">
    <source>
        <dbReference type="ARBA" id="ARBA00022723"/>
    </source>
</evidence>
<keyword evidence="3" id="KW-0804">Transcription</keyword>
<dbReference type="InterPro" id="IPR007219">
    <property type="entry name" value="XnlR_reg_dom"/>
</dbReference>
<evidence type="ECO:0000256" key="2">
    <source>
        <dbReference type="ARBA" id="ARBA00023015"/>
    </source>
</evidence>
<dbReference type="EMBL" id="JAGPXF010000004">
    <property type="protein sequence ID" value="KAH7246593.1"/>
    <property type="molecule type" value="Genomic_DNA"/>
</dbReference>
<dbReference type="GO" id="GO:0000435">
    <property type="term" value="P:positive regulation of transcription from RNA polymerase II promoter by galactose"/>
    <property type="evidence" value="ECO:0007669"/>
    <property type="project" value="TreeGrafter"/>
</dbReference>
<dbReference type="OrthoDB" id="3362851at2759"/>
<gene>
    <name evidence="6" type="ORF">BKA59DRAFT_478209</name>
</gene>
<evidence type="ECO:0000259" key="5">
    <source>
        <dbReference type="PROSITE" id="PS50048"/>
    </source>
</evidence>
<name>A0A8K0WDL8_9HYPO</name>
<evidence type="ECO:0000256" key="4">
    <source>
        <dbReference type="ARBA" id="ARBA00023242"/>
    </source>
</evidence>
<proteinExistence type="predicted"/>
<feature type="domain" description="Zn(2)-C6 fungal-type" evidence="5">
    <location>
        <begin position="24"/>
        <end position="56"/>
    </location>
</feature>
<dbReference type="InterPro" id="IPR001138">
    <property type="entry name" value="Zn2Cys6_DnaBD"/>
</dbReference>
<dbReference type="GO" id="GO:0000981">
    <property type="term" value="F:DNA-binding transcription factor activity, RNA polymerase II-specific"/>
    <property type="evidence" value="ECO:0007669"/>
    <property type="project" value="InterPro"/>
</dbReference>
<dbReference type="PROSITE" id="PS50048">
    <property type="entry name" value="ZN2_CY6_FUNGAL_2"/>
    <property type="match status" value="1"/>
</dbReference>
<dbReference type="PANTHER" id="PTHR47424:SF5">
    <property type="entry name" value="ZN(II)2CYS6 TRANSCRIPTION FACTOR (EUROFUNG)"/>
    <property type="match status" value="1"/>
</dbReference>
<keyword evidence="1" id="KW-0479">Metal-binding</keyword>